<dbReference type="AlphaFoldDB" id="A0A6J4N934"/>
<organism evidence="2">
    <name type="scientific">uncultured Nocardioides sp</name>
    <dbReference type="NCBI Taxonomy" id="198441"/>
    <lineage>
        <taxon>Bacteria</taxon>
        <taxon>Bacillati</taxon>
        <taxon>Actinomycetota</taxon>
        <taxon>Actinomycetes</taxon>
        <taxon>Propionibacteriales</taxon>
        <taxon>Nocardioidaceae</taxon>
        <taxon>Nocardioides</taxon>
        <taxon>environmental samples</taxon>
    </lineage>
</organism>
<evidence type="ECO:0000313" key="2">
    <source>
        <dbReference type="EMBL" id="CAA9381040.1"/>
    </source>
</evidence>
<feature type="non-terminal residue" evidence="2">
    <location>
        <position position="109"/>
    </location>
</feature>
<feature type="non-terminal residue" evidence="2">
    <location>
        <position position="1"/>
    </location>
</feature>
<accession>A0A6J4N934</accession>
<name>A0A6J4N934_9ACTN</name>
<proteinExistence type="predicted"/>
<reference evidence="2" key="1">
    <citation type="submission" date="2020-02" db="EMBL/GenBank/DDBJ databases">
        <authorList>
            <person name="Meier V. D."/>
        </authorList>
    </citation>
    <scope>NUCLEOTIDE SEQUENCE</scope>
    <source>
        <strain evidence="2">AVDCRST_MAG32</strain>
    </source>
</reference>
<evidence type="ECO:0000256" key="1">
    <source>
        <dbReference type="SAM" id="MobiDB-lite"/>
    </source>
</evidence>
<feature type="compositionally biased region" description="Basic and acidic residues" evidence="1">
    <location>
        <begin position="1"/>
        <end position="16"/>
    </location>
</feature>
<protein>
    <submittedName>
        <fullName evidence="2">Uncharacterized protein</fullName>
    </submittedName>
</protein>
<feature type="region of interest" description="Disordered" evidence="1">
    <location>
        <begin position="1"/>
        <end position="92"/>
    </location>
</feature>
<sequence>PLRATREAPDPPEARHPARHRLPPVARGRAGGRAAARRGGDGCHRSAGRLRQGDEDRRVPRAGARAVRRPLGDRDLTPLGGAAAPRQGRVRRGVRCARRGPAAGGAVRL</sequence>
<dbReference type="EMBL" id="CADCUM010000074">
    <property type="protein sequence ID" value="CAA9381040.1"/>
    <property type="molecule type" value="Genomic_DNA"/>
</dbReference>
<gene>
    <name evidence="2" type="ORF">AVDCRST_MAG32-1651</name>
</gene>